<gene>
    <name evidence="1" type="ORF">SAMN02745136_02981</name>
</gene>
<organism evidence="1 2">
    <name type="scientific">Anaerocolumna jejuensis DSM 15929</name>
    <dbReference type="NCBI Taxonomy" id="1121322"/>
    <lineage>
        <taxon>Bacteria</taxon>
        <taxon>Bacillati</taxon>
        <taxon>Bacillota</taxon>
        <taxon>Clostridia</taxon>
        <taxon>Lachnospirales</taxon>
        <taxon>Lachnospiraceae</taxon>
        <taxon>Anaerocolumna</taxon>
    </lineage>
</organism>
<evidence type="ECO:0000313" key="2">
    <source>
        <dbReference type="Proteomes" id="UP000184386"/>
    </source>
</evidence>
<name>A0A1M6U3W3_9FIRM</name>
<dbReference type="OrthoDB" id="2083902at2"/>
<accession>A0A1M6U3W3</accession>
<dbReference type="STRING" id="1121322.SAMN02745136_02981"/>
<evidence type="ECO:0000313" key="1">
    <source>
        <dbReference type="EMBL" id="SHK63876.1"/>
    </source>
</evidence>
<sequence length="80" mass="9364">MLKFSLSVRDIDFNEAADRFLPNEFKSLFIKAGIRILPAKEQITAFVVNTNKDRFIREINKGMEKKSLPLKINLIRVKHF</sequence>
<protein>
    <submittedName>
        <fullName evidence="1">Uncharacterized protein</fullName>
    </submittedName>
</protein>
<dbReference type="RefSeq" id="WP_073277287.1">
    <property type="nucleotide sequence ID" value="NZ_FRAC01000014.1"/>
</dbReference>
<proteinExistence type="predicted"/>
<keyword evidence="2" id="KW-1185">Reference proteome</keyword>
<dbReference type="AlphaFoldDB" id="A0A1M6U3W3"/>
<reference evidence="1 2" key="1">
    <citation type="submission" date="2016-11" db="EMBL/GenBank/DDBJ databases">
        <authorList>
            <person name="Jaros S."/>
            <person name="Januszkiewicz K."/>
            <person name="Wedrychowicz H."/>
        </authorList>
    </citation>
    <scope>NUCLEOTIDE SEQUENCE [LARGE SCALE GENOMIC DNA]</scope>
    <source>
        <strain evidence="1 2">DSM 15929</strain>
    </source>
</reference>
<dbReference type="Proteomes" id="UP000184386">
    <property type="component" value="Unassembled WGS sequence"/>
</dbReference>
<dbReference type="EMBL" id="FRAC01000014">
    <property type="protein sequence ID" value="SHK63876.1"/>
    <property type="molecule type" value="Genomic_DNA"/>
</dbReference>